<proteinExistence type="predicted"/>
<dbReference type="Proteomes" id="UP000612362">
    <property type="component" value="Unassembled WGS sequence"/>
</dbReference>
<name>A0A8J3I406_9CHLR</name>
<organism evidence="1 2">
    <name type="scientific">Ktedonospora formicarum</name>
    <dbReference type="NCBI Taxonomy" id="2778364"/>
    <lineage>
        <taxon>Bacteria</taxon>
        <taxon>Bacillati</taxon>
        <taxon>Chloroflexota</taxon>
        <taxon>Ktedonobacteria</taxon>
        <taxon>Ktedonobacterales</taxon>
        <taxon>Ktedonobacteraceae</taxon>
        <taxon>Ktedonospora</taxon>
    </lineage>
</organism>
<protein>
    <submittedName>
        <fullName evidence="1">Uncharacterized protein</fullName>
    </submittedName>
</protein>
<accession>A0A8J3I406</accession>
<dbReference type="EMBL" id="BNJF01000001">
    <property type="protein sequence ID" value="GHO45573.1"/>
    <property type="molecule type" value="Genomic_DNA"/>
</dbReference>
<keyword evidence="2" id="KW-1185">Reference proteome</keyword>
<evidence type="ECO:0000313" key="1">
    <source>
        <dbReference type="EMBL" id="GHO45573.1"/>
    </source>
</evidence>
<sequence>MDITVIMAGMGHGHLPCACDATLLDPTAPLDLTVPLDITAPLDLMVLSDPKALWVLKD</sequence>
<dbReference type="AlphaFoldDB" id="A0A8J3I406"/>
<gene>
    <name evidence="1" type="ORF">KSX_37360</name>
</gene>
<reference evidence="1" key="1">
    <citation type="submission" date="2020-10" db="EMBL/GenBank/DDBJ databases">
        <title>Taxonomic study of unclassified bacteria belonging to the class Ktedonobacteria.</title>
        <authorList>
            <person name="Yabe S."/>
            <person name="Wang C.M."/>
            <person name="Zheng Y."/>
            <person name="Sakai Y."/>
            <person name="Cavaletti L."/>
            <person name="Monciardini P."/>
            <person name="Donadio S."/>
        </authorList>
    </citation>
    <scope>NUCLEOTIDE SEQUENCE</scope>
    <source>
        <strain evidence="1">SOSP1-1</strain>
    </source>
</reference>
<comment type="caution">
    <text evidence="1">The sequence shown here is derived from an EMBL/GenBank/DDBJ whole genome shotgun (WGS) entry which is preliminary data.</text>
</comment>
<evidence type="ECO:0000313" key="2">
    <source>
        <dbReference type="Proteomes" id="UP000612362"/>
    </source>
</evidence>